<dbReference type="Pfam" id="PF00383">
    <property type="entry name" value="dCMP_cyt_deam_1"/>
    <property type="match status" value="1"/>
</dbReference>
<keyword evidence="1" id="KW-0819">tRNA processing</keyword>
<organism evidence="4 5">
    <name type="scientific">Tulasnella calospora MUT 4182</name>
    <dbReference type="NCBI Taxonomy" id="1051891"/>
    <lineage>
        <taxon>Eukaryota</taxon>
        <taxon>Fungi</taxon>
        <taxon>Dikarya</taxon>
        <taxon>Basidiomycota</taxon>
        <taxon>Agaricomycotina</taxon>
        <taxon>Agaricomycetes</taxon>
        <taxon>Cantharellales</taxon>
        <taxon>Tulasnellaceae</taxon>
        <taxon>Tulasnella</taxon>
    </lineage>
</organism>
<dbReference type="InterPro" id="IPR016193">
    <property type="entry name" value="Cytidine_deaminase-like"/>
</dbReference>
<dbReference type="AlphaFoldDB" id="A0A0C3Q7U8"/>
<dbReference type="GO" id="GO:0005634">
    <property type="term" value="C:nucleus"/>
    <property type="evidence" value="ECO:0007669"/>
    <property type="project" value="TreeGrafter"/>
</dbReference>
<gene>
    <name evidence="4" type="ORF">M407DRAFT_140137</name>
</gene>
<reference evidence="4 5" key="1">
    <citation type="submission" date="2014-04" db="EMBL/GenBank/DDBJ databases">
        <authorList>
            <consortium name="DOE Joint Genome Institute"/>
            <person name="Kuo A."/>
            <person name="Girlanda M."/>
            <person name="Perotto S."/>
            <person name="Kohler A."/>
            <person name="Nagy L.G."/>
            <person name="Floudas D."/>
            <person name="Copeland A."/>
            <person name="Barry K.W."/>
            <person name="Cichocki N."/>
            <person name="Veneault-Fourrey C."/>
            <person name="LaButti K."/>
            <person name="Lindquist E.A."/>
            <person name="Lipzen A."/>
            <person name="Lundell T."/>
            <person name="Morin E."/>
            <person name="Murat C."/>
            <person name="Sun H."/>
            <person name="Tunlid A."/>
            <person name="Henrissat B."/>
            <person name="Grigoriev I.V."/>
            <person name="Hibbett D.S."/>
            <person name="Martin F."/>
            <person name="Nordberg H.P."/>
            <person name="Cantor M.N."/>
            <person name="Hua S.X."/>
        </authorList>
    </citation>
    <scope>NUCLEOTIDE SEQUENCE [LARGE SCALE GENOMIC DNA]</scope>
    <source>
        <strain evidence="4 5">MUT 4182</strain>
    </source>
</reference>
<dbReference type="GO" id="GO:0008033">
    <property type="term" value="P:tRNA processing"/>
    <property type="evidence" value="ECO:0007669"/>
    <property type="project" value="UniProtKB-KW"/>
</dbReference>
<dbReference type="PANTHER" id="PTHR11079:SF156">
    <property type="entry name" value="INACTIVE TRNA-SPECIFIC ADENOSINE DEAMINASE-LIKE PROTEIN 3-RELATED"/>
    <property type="match status" value="1"/>
</dbReference>
<dbReference type="PROSITE" id="PS51747">
    <property type="entry name" value="CYT_DCMP_DEAMINASES_2"/>
    <property type="match status" value="1"/>
</dbReference>
<comment type="similarity">
    <text evidence="2">Belongs to the cytidine and deoxycytidylate deaminase family. ADAT3 subfamily.</text>
</comment>
<evidence type="ECO:0000256" key="2">
    <source>
        <dbReference type="ARBA" id="ARBA00038160"/>
    </source>
</evidence>
<accession>A0A0C3Q7U8</accession>
<evidence type="ECO:0000256" key="1">
    <source>
        <dbReference type="ARBA" id="ARBA00022694"/>
    </source>
</evidence>
<dbReference type="InterPro" id="IPR002125">
    <property type="entry name" value="CMP_dCMP_dom"/>
</dbReference>
<evidence type="ECO:0000313" key="5">
    <source>
        <dbReference type="Proteomes" id="UP000054248"/>
    </source>
</evidence>
<feature type="domain" description="CMP/dCMP-type deaminase" evidence="3">
    <location>
        <begin position="170"/>
        <end position="304"/>
    </location>
</feature>
<dbReference type="PANTHER" id="PTHR11079">
    <property type="entry name" value="CYTOSINE DEAMINASE FAMILY MEMBER"/>
    <property type="match status" value="1"/>
</dbReference>
<dbReference type="Gene3D" id="3.40.140.10">
    <property type="entry name" value="Cytidine Deaminase, domain 2"/>
    <property type="match status" value="1"/>
</dbReference>
<keyword evidence="5" id="KW-1185">Reference proteome</keyword>
<sequence>DSQLPFSVGKGPPVKDIVPPEQLPFERFKFPDEDDVEPDDGPIPTMEIWATNVSEPKKIGLLLEHIRLNSDAYQTETLDHLKRIRRVTGSDESEPLTQLALAPHSESSPVPPSLPPDLSNFASSPFVVTVPSTHAVSQTQLARKTVLWPVCYYPMLETKKEKEWTKQEVEWMREGVKRATDVAREAKKELGELPIAAYVTSTFDSEAPASANSSWTDYDTRNSTYHPLRHACMNIIRKIASSDSALSTSPSTGNAQQQSYLLTGYTLFITHEPCIMCCMALLHSRVKDVVYIKPMPKTGGLGGRGPDEHQALVEDSVPGLKGVNHRFSIWRWTEDLDGNTEIDLDQAVDA</sequence>
<dbReference type="GO" id="GO:0052717">
    <property type="term" value="F:tRNA-specific adenosine-34 deaminase activity"/>
    <property type="evidence" value="ECO:0007669"/>
    <property type="project" value="TreeGrafter"/>
</dbReference>
<evidence type="ECO:0000259" key="3">
    <source>
        <dbReference type="PROSITE" id="PS51747"/>
    </source>
</evidence>
<dbReference type="CDD" id="cd01285">
    <property type="entry name" value="nucleoside_deaminase"/>
    <property type="match status" value="1"/>
</dbReference>
<feature type="non-terminal residue" evidence="4">
    <location>
        <position position="1"/>
    </location>
</feature>
<name>A0A0C3Q7U8_9AGAM</name>
<dbReference type="Proteomes" id="UP000054248">
    <property type="component" value="Unassembled WGS sequence"/>
</dbReference>
<evidence type="ECO:0000313" key="4">
    <source>
        <dbReference type="EMBL" id="KIO20201.1"/>
    </source>
</evidence>
<protein>
    <recommendedName>
        <fullName evidence="3">CMP/dCMP-type deaminase domain-containing protein</fullName>
    </recommendedName>
</protein>
<proteinExistence type="inferred from homology"/>
<dbReference type="OrthoDB" id="3180714at2759"/>
<dbReference type="STRING" id="1051891.A0A0C3Q7U8"/>
<dbReference type="HOGENOM" id="CLU_013817_0_0_1"/>
<dbReference type="GO" id="GO:0005737">
    <property type="term" value="C:cytoplasm"/>
    <property type="evidence" value="ECO:0007669"/>
    <property type="project" value="TreeGrafter"/>
</dbReference>
<reference evidence="5" key="2">
    <citation type="submission" date="2015-01" db="EMBL/GenBank/DDBJ databases">
        <title>Evolutionary Origins and Diversification of the Mycorrhizal Mutualists.</title>
        <authorList>
            <consortium name="DOE Joint Genome Institute"/>
            <consortium name="Mycorrhizal Genomics Consortium"/>
            <person name="Kohler A."/>
            <person name="Kuo A."/>
            <person name="Nagy L.G."/>
            <person name="Floudas D."/>
            <person name="Copeland A."/>
            <person name="Barry K.W."/>
            <person name="Cichocki N."/>
            <person name="Veneault-Fourrey C."/>
            <person name="LaButti K."/>
            <person name="Lindquist E.A."/>
            <person name="Lipzen A."/>
            <person name="Lundell T."/>
            <person name="Morin E."/>
            <person name="Murat C."/>
            <person name="Riley R."/>
            <person name="Ohm R."/>
            <person name="Sun H."/>
            <person name="Tunlid A."/>
            <person name="Henrissat B."/>
            <person name="Grigoriev I.V."/>
            <person name="Hibbett D.S."/>
            <person name="Martin F."/>
        </authorList>
    </citation>
    <scope>NUCLEOTIDE SEQUENCE [LARGE SCALE GENOMIC DNA]</scope>
    <source>
        <strain evidence="5">MUT 4182</strain>
    </source>
</reference>
<dbReference type="SUPFAM" id="SSF53927">
    <property type="entry name" value="Cytidine deaminase-like"/>
    <property type="match status" value="1"/>
</dbReference>
<dbReference type="EMBL" id="KN823183">
    <property type="protein sequence ID" value="KIO20201.1"/>
    <property type="molecule type" value="Genomic_DNA"/>
</dbReference>